<gene>
    <name evidence="1" type="ORF">I4F81_009700</name>
</gene>
<comment type="caution">
    <text evidence="1">The sequence shown here is derived from an EMBL/GenBank/DDBJ whole genome shotgun (WGS) entry which is preliminary data.</text>
</comment>
<evidence type="ECO:0000313" key="2">
    <source>
        <dbReference type="Proteomes" id="UP000798662"/>
    </source>
</evidence>
<name>A0ACC3CAK9_PYRYE</name>
<sequence>MPHASIAPPCLTPLARCSPAVPVLHPSPPTTHHFFTSQATSSSTSATSARTRYHACRPPLLYHRCRLRAAVAVFLWEWAASGNHCSSGDSGDTR</sequence>
<reference evidence="1" key="1">
    <citation type="submission" date="2019-11" db="EMBL/GenBank/DDBJ databases">
        <title>Nori genome reveals adaptations in red seaweeds to the harsh intertidal environment.</title>
        <authorList>
            <person name="Wang D."/>
            <person name="Mao Y."/>
        </authorList>
    </citation>
    <scope>NUCLEOTIDE SEQUENCE</scope>
    <source>
        <tissue evidence="1">Gametophyte</tissue>
    </source>
</reference>
<protein>
    <submittedName>
        <fullName evidence="1">Uncharacterized protein</fullName>
    </submittedName>
</protein>
<keyword evidence="2" id="KW-1185">Reference proteome</keyword>
<proteinExistence type="predicted"/>
<dbReference type="Proteomes" id="UP000798662">
    <property type="component" value="Chromosome 3"/>
</dbReference>
<dbReference type="EMBL" id="CM020620">
    <property type="protein sequence ID" value="KAK1867194.1"/>
    <property type="molecule type" value="Genomic_DNA"/>
</dbReference>
<evidence type="ECO:0000313" key="1">
    <source>
        <dbReference type="EMBL" id="KAK1867194.1"/>
    </source>
</evidence>
<accession>A0ACC3CAK9</accession>
<organism evidence="1 2">
    <name type="scientific">Pyropia yezoensis</name>
    <name type="common">Susabi-nori</name>
    <name type="synonym">Porphyra yezoensis</name>
    <dbReference type="NCBI Taxonomy" id="2788"/>
    <lineage>
        <taxon>Eukaryota</taxon>
        <taxon>Rhodophyta</taxon>
        <taxon>Bangiophyceae</taxon>
        <taxon>Bangiales</taxon>
        <taxon>Bangiaceae</taxon>
        <taxon>Pyropia</taxon>
    </lineage>
</organism>